<dbReference type="EMBL" id="MU275872">
    <property type="protein sequence ID" value="KAI0049536.1"/>
    <property type="molecule type" value="Genomic_DNA"/>
</dbReference>
<evidence type="ECO:0000313" key="2">
    <source>
        <dbReference type="Proteomes" id="UP000814033"/>
    </source>
</evidence>
<sequence>MLLRLFPNAHVPTVLLNVSLPALPDALPTPANWDGQLHRIASDELLELPRSLYALDQSAWLTEIIQEVTFDMVTLTIGVTFSDGRVEEWPLMDSQCMDVLEGLVEDLQPSEAPKEKERLVASPPVPIPGPSPSSKKSVKHKKQRSWANALASLSSLISLNAQTQASPPPPAPPPPLPPVEESCPATPETLVESATDSLFASRALRNRARSGLVDAYRRFVVSELKLRLPQAGYSVWVAEGQLRNTVEYMSFMVDQAGGVPPDPQQYGPLCQERGAFSSPRTICGPSPYFDEEEADWRSLTDTISTDTDGSSLHTPVSTPAGTQVFRGEVSSAPLVVGGYSLTDLETYARFARQALDLQQSLARLQASVRNVAHEERQFLTVLEIRSKRRAWLNRRYRGGAHMADLGFASPTRSSPLARCTPINADAFCASASSSDAGVSAYYLSVQTADYDTARLFPVTEESDEEDLESGLFFSANPDNDDDDVYRGHEEDEERAALPLERPKIRVRTHSMHRLQALDLDPALAPEPPVLIVPPPPAAASARAALPAFLAPLPKPAAGRGPLFDHGVNLAGSVGETEFTLAMDVPYAPRELEGKGVYEHDDWLPGVVVG</sequence>
<protein>
    <submittedName>
        <fullName evidence="1">Uncharacterized protein</fullName>
    </submittedName>
</protein>
<reference evidence="1" key="1">
    <citation type="submission" date="2021-02" db="EMBL/GenBank/DDBJ databases">
        <authorList>
            <consortium name="DOE Joint Genome Institute"/>
            <person name="Ahrendt S."/>
            <person name="Looney B.P."/>
            <person name="Miyauchi S."/>
            <person name="Morin E."/>
            <person name="Drula E."/>
            <person name="Courty P.E."/>
            <person name="Chicoki N."/>
            <person name="Fauchery L."/>
            <person name="Kohler A."/>
            <person name="Kuo A."/>
            <person name="Labutti K."/>
            <person name="Pangilinan J."/>
            <person name="Lipzen A."/>
            <person name="Riley R."/>
            <person name="Andreopoulos W."/>
            <person name="He G."/>
            <person name="Johnson J."/>
            <person name="Barry K.W."/>
            <person name="Grigoriev I.V."/>
            <person name="Nagy L."/>
            <person name="Hibbett D."/>
            <person name="Henrissat B."/>
            <person name="Matheny P.B."/>
            <person name="Labbe J."/>
            <person name="Martin F."/>
        </authorList>
    </citation>
    <scope>NUCLEOTIDE SEQUENCE</scope>
    <source>
        <strain evidence="1">FP105234-sp</strain>
    </source>
</reference>
<dbReference type="Proteomes" id="UP000814033">
    <property type="component" value="Unassembled WGS sequence"/>
</dbReference>
<reference evidence="1" key="2">
    <citation type="journal article" date="2022" name="New Phytol.">
        <title>Evolutionary transition to the ectomycorrhizal habit in the genomes of a hyperdiverse lineage of mushroom-forming fungi.</title>
        <authorList>
            <person name="Looney B."/>
            <person name="Miyauchi S."/>
            <person name="Morin E."/>
            <person name="Drula E."/>
            <person name="Courty P.E."/>
            <person name="Kohler A."/>
            <person name="Kuo A."/>
            <person name="LaButti K."/>
            <person name="Pangilinan J."/>
            <person name="Lipzen A."/>
            <person name="Riley R."/>
            <person name="Andreopoulos W."/>
            <person name="He G."/>
            <person name="Johnson J."/>
            <person name="Nolan M."/>
            <person name="Tritt A."/>
            <person name="Barry K.W."/>
            <person name="Grigoriev I.V."/>
            <person name="Nagy L.G."/>
            <person name="Hibbett D."/>
            <person name="Henrissat B."/>
            <person name="Matheny P.B."/>
            <person name="Labbe J."/>
            <person name="Martin F.M."/>
        </authorList>
    </citation>
    <scope>NUCLEOTIDE SEQUENCE</scope>
    <source>
        <strain evidence="1">FP105234-sp</strain>
    </source>
</reference>
<evidence type="ECO:0000313" key="1">
    <source>
        <dbReference type="EMBL" id="KAI0049536.1"/>
    </source>
</evidence>
<organism evidence="1 2">
    <name type="scientific">Auriscalpium vulgare</name>
    <dbReference type="NCBI Taxonomy" id="40419"/>
    <lineage>
        <taxon>Eukaryota</taxon>
        <taxon>Fungi</taxon>
        <taxon>Dikarya</taxon>
        <taxon>Basidiomycota</taxon>
        <taxon>Agaricomycotina</taxon>
        <taxon>Agaricomycetes</taxon>
        <taxon>Russulales</taxon>
        <taxon>Auriscalpiaceae</taxon>
        <taxon>Auriscalpium</taxon>
    </lineage>
</organism>
<keyword evidence="2" id="KW-1185">Reference proteome</keyword>
<comment type="caution">
    <text evidence="1">The sequence shown here is derived from an EMBL/GenBank/DDBJ whole genome shotgun (WGS) entry which is preliminary data.</text>
</comment>
<proteinExistence type="predicted"/>
<gene>
    <name evidence="1" type="ORF">FA95DRAFT_1571206</name>
</gene>
<name>A0ACB8S0A7_9AGAM</name>
<accession>A0ACB8S0A7</accession>